<dbReference type="NCBIfam" id="NF007494">
    <property type="entry name" value="PRK10089.1-3"/>
    <property type="match status" value="1"/>
</dbReference>
<dbReference type="NCBIfam" id="NF007493">
    <property type="entry name" value="PRK10089.1-2"/>
    <property type="match status" value="1"/>
</dbReference>
<accession>A0A1M4TEG2</accession>
<name>A0A1M4TEG2_9BURK</name>
<dbReference type="FunFam" id="2.40.50.140:FF:000165">
    <property type="entry name" value="Chaperone CsaA"/>
    <property type="match status" value="1"/>
</dbReference>
<gene>
    <name evidence="5" type="ORF">SAMN02745117_00293</name>
</gene>
<evidence type="ECO:0000313" key="5">
    <source>
        <dbReference type="EMBL" id="SHE42744.1"/>
    </source>
</evidence>
<dbReference type="PANTHER" id="PTHR11586">
    <property type="entry name" value="TRNA-AMINOACYLATION COFACTOR ARC1 FAMILY MEMBER"/>
    <property type="match status" value="1"/>
</dbReference>
<evidence type="ECO:0000256" key="3">
    <source>
        <dbReference type="PROSITE-ProRule" id="PRU00209"/>
    </source>
</evidence>
<dbReference type="InterPro" id="IPR012340">
    <property type="entry name" value="NA-bd_OB-fold"/>
</dbReference>
<dbReference type="GO" id="GO:0000049">
    <property type="term" value="F:tRNA binding"/>
    <property type="evidence" value="ECO:0007669"/>
    <property type="project" value="UniProtKB-UniRule"/>
</dbReference>
<evidence type="ECO:0000256" key="1">
    <source>
        <dbReference type="ARBA" id="ARBA00022555"/>
    </source>
</evidence>
<keyword evidence="6" id="KW-1185">Reference proteome</keyword>
<reference evidence="5 6" key="1">
    <citation type="submission" date="2016-11" db="EMBL/GenBank/DDBJ databases">
        <authorList>
            <person name="Jaros S."/>
            <person name="Januszkiewicz K."/>
            <person name="Wedrychowicz H."/>
        </authorList>
    </citation>
    <scope>NUCLEOTIDE SEQUENCE [LARGE SCALE GENOMIC DNA]</scope>
    <source>
        <strain evidence="5 6">DSM 16112</strain>
    </source>
</reference>
<sequence length="125" mass="13559">MSMGTTGMNGTAPAALIGWDDFLRVELRVGQIVQAEVFAQARKPAYLLHVDFGAELGVKKSSAQITHHYQPQDLIGRQVVAVVNFPKKQIGPIQSECLVTGFHDENGHVALCVPDRAVPLGTRLL</sequence>
<dbReference type="AlphaFoldDB" id="A0A1M4TEG2"/>
<organism evidence="5 6">
    <name type="scientific">Lampropedia hyalina DSM 16112</name>
    <dbReference type="NCBI Taxonomy" id="1122156"/>
    <lineage>
        <taxon>Bacteria</taxon>
        <taxon>Pseudomonadati</taxon>
        <taxon>Pseudomonadota</taxon>
        <taxon>Betaproteobacteria</taxon>
        <taxon>Burkholderiales</taxon>
        <taxon>Comamonadaceae</taxon>
        <taxon>Lampropedia</taxon>
    </lineage>
</organism>
<dbReference type="InterPro" id="IPR002547">
    <property type="entry name" value="tRNA-bd_dom"/>
</dbReference>
<evidence type="ECO:0000313" key="6">
    <source>
        <dbReference type="Proteomes" id="UP000184327"/>
    </source>
</evidence>
<protein>
    <submittedName>
        <fullName evidence="5">tRNA-binding protein</fullName>
    </submittedName>
</protein>
<dbReference type="NCBIfam" id="NF007495">
    <property type="entry name" value="PRK10089.1-4"/>
    <property type="match status" value="1"/>
</dbReference>
<dbReference type="InterPro" id="IPR051270">
    <property type="entry name" value="Tyrosine-tRNA_ligase_regulator"/>
</dbReference>
<evidence type="ECO:0000256" key="2">
    <source>
        <dbReference type="ARBA" id="ARBA00022884"/>
    </source>
</evidence>
<dbReference type="Pfam" id="PF01588">
    <property type="entry name" value="tRNA_bind"/>
    <property type="match status" value="1"/>
</dbReference>
<keyword evidence="2 3" id="KW-0694">RNA-binding</keyword>
<dbReference type="SUPFAM" id="SSF50249">
    <property type="entry name" value="Nucleic acid-binding proteins"/>
    <property type="match status" value="1"/>
</dbReference>
<proteinExistence type="predicted"/>
<dbReference type="Proteomes" id="UP000184327">
    <property type="component" value="Unassembled WGS sequence"/>
</dbReference>
<dbReference type="CDD" id="cd02798">
    <property type="entry name" value="tRNA_bind_CsaA"/>
    <property type="match status" value="1"/>
</dbReference>
<dbReference type="NCBIfam" id="TIGR02222">
    <property type="entry name" value="chap_CsaA"/>
    <property type="match status" value="1"/>
</dbReference>
<feature type="domain" description="TRNA-binding" evidence="4">
    <location>
        <begin position="21"/>
        <end position="125"/>
    </location>
</feature>
<dbReference type="PANTHER" id="PTHR11586:SF37">
    <property type="entry name" value="TRNA-BINDING DOMAIN-CONTAINING PROTEIN"/>
    <property type="match status" value="1"/>
</dbReference>
<dbReference type="STRING" id="1122156.SAMN02745117_00293"/>
<keyword evidence="1 3" id="KW-0820">tRNA-binding</keyword>
<evidence type="ECO:0000259" key="4">
    <source>
        <dbReference type="PROSITE" id="PS50886"/>
    </source>
</evidence>
<dbReference type="PROSITE" id="PS50886">
    <property type="entry name" value="TRBD"/>
    <property type="match status" value="1"/>
</dbReference>
<dbReference type="InterPro" id="IPR008231">
    <property type="entry name" value="CsaA"/>
</dbReference>
<dbReference type="Gene3D" id="2.40.50.140">
    <property type="entry name" value="Nucleic acid-binding proteins"/>
    <property type="match status" value="1"/>
</dbReference>
<dbReference type="EMBL" id="FQUZ01000002">
    <property type="protein sequence ID" value="SHE42744.1"/>
    <property type="molecule type" value="Genomic_DNA"/>
</dbReference>